<proteinExistence type="predicted"/>
<feature type="transmembrane region" description="Helical" evidence="2">
    <location>
        <begin position="41"/>
        <end position="60"/>
    </location>
</feature>
<feature type="transmembrane region" description="Helical" evidence="2">
    <location>
        <begin position="185"/>
        <end position="203"/>
    </location>
</feature>
<dbReference type="Proteomes" id="UP000241462">
    <property type="component" value="Unassembled WGS sequence"/>
</dbReference>
<keyword evidence="5" id="KW-1185">Reference proteome</keyword>
<feature type="transmembrane region" description="Helical" evidence="2">
    <location>
        <begin position="145"/>
        <end position="165"/>
    </location>
</feature>
<dbReference type="AlphaFoldDB" id="A0A2T3A0E6"/>
<feature type="region of interest" description="Disordered" evidence="1">
    <location>
        <begin position="268"/>
        <end position="291"/>
    </location>
</feature>
<sequence length="291" mass="31889">MSSGSPPSASIIDLAIVDLILYAVLLPPAIFITWKHGKTGMICWPIFVSYFGLRFASDIYQIVNRNEPLQYNQVAIMTNAGSLACLSLLIIGLVYEANMILPLTVKSWTEKIILGVTHLANTGGIGVATYGGAPSPTGGVVNENLNQIGNCLMLFVMFAICWWMWPTWRRISSLPSHPNHGAALALLYCAGIAMPFHLVRLAYNTTYAFNRIPSLDPVTGSFATRLILMFLMQAGVSVAAIWGGWKSRNVVPKTQLFTEYDMSRTMSAGETGQHVTSTSYDPPRRTYDSSV</sequence>
<dbReference type="PANTHER" id="PTHR42109:SF2">
    <property type="entry name" value="INTEGRAL MEMBRANE PROTEIN"/>
    <property type="match status" value="1"/>
</dbReference>
<feature type="transmembrane region" description="Helical" evidence="2">
    <location>
        <begin position="12"/>
        <end position="34"/>
    </location>
</feature>
<evidence type="ECO:0000313" key="4">
    <source>
        <dbReference type="EMBL" id="PSR80517.1"/>
    </source>
</evidence>
<evidence type="ECO:0000313" key="5">
    <source>
        <dbReference type="Proteomes" id="UP000241462"/>
    </source>
</evidence>
<feature type="transmembrane region" description="Helical" evidence="2">
    <location>
        <begin position="223"/>
        <end position="245"/>
    </location>
</feature>
<dbReference type="PANTHER" id="PTHR42109">
    <property type="entry name" value="UNPLACED GENOMIC SCAFFOLD UM_SCAF_CONTIG_1.265, WHOLE GENOME SHOTGUN SEQUENCE"/>
    <property type="match status" value="1"/>
</dbReference>
<name>A0A2T3A0E6_9PEZI</name>
<protein>
    <recommendedName>
        <fullName evidence="3">DUF7702 domain-containing protein</fullName>
    </recommendedName>
</protein>
<keyword evidence="2" id="KW-1133">Transmembrane helix</keyword>
<dbReference type="OrthoDB" id="2560628at2759"/>
<evidence type="ECO:0000259" key="3">
    <source>
        <dbReference type="Pfam" id="PF24800"/>
    </source>
</evidence>
<gene>
    <name evidence="4" type="ORF">BD289DRAFT_62782</name>
</gene>
<feature type="compositionally biased region" description="Basic and acidic residues" evidence="1">
    <location>
        <begin position="282"/>
        <end position="291"/>
    </location>
</feature>
<dbReference type="EMBL" id="KZ678528">
    <property type="protein sequence ID" value="PSR80517.1"/>
    <property type="molecule type" value="Genomic_DNA"/>
</dbReference>
<feature type="domain" description="DUF7702" evidence="3">
    <location>
        <begin position="14"/>
        <end position="247"/>
    </location>
</feature>
<feature type="compositionally biased region" description="Polar residues" evidence="1">
    <location>
        <begin position="268"/>
        <end position="280"/>
    </location>
</feature>
<dbReference type="InterPro" id="IPR056119">
    <property type="entry name" value="DUF7702"/>
</dbReference>
<feature type="transmembrane region" description="Helical" evidence="2">
    <location>
        <begin position="113"/>
        <end position="133"/>
    </location>
</feature>
<reference evidence="4 5" key="1">
    <citation type="journal article" date="2018" name="Mycol. Prog.">
        <title>Coniella lustricola, a new species from submerged detritus.</title>
        <authorList>
            <person name="Raudabaugh D.B."/>
            <person name="Iturriaga T."/>
            <person name="Carver A."/>
            <person name="Mondo S."/>
            <person name="Pangilinan J."/>
            <person name="Lipzen A."/>
            <person name="He G."/>
            <person name="Amirebrahimi M."/>
            <person name="Grigoriev I.V."/>
            <person name="Miller A.N."/>
        </authorList>
    </citation>
    <scope>NUCLEOTIDE SEQUENCE [LARGE SCALE GENOMIC DNA]</scope>
    <source>
        <strain evidence="4 5">B22-T-1</strain>
    </source>
</reference>
<organism evidence="4 5">
    <name type="scientific">Coniella lustricola</name>
    <dbReference type="NCBI Taxonomy" id="2025994"/>
    <lineage>
        <taxon>Eukaryota</taxon>
        <taxon>Fungi</taxon>
        <taxon>Dikarya</taxon>
        <taxon>Ascomycota</taxon>
        <taxon>Pezizomycotina</taxon>
        <taxon>Sordariomycetes</taxon>
        <taxon>Sordariomycetidae</taxon>
        <taxon>Diaporthales</taxon>
        <taxon>Schizoparmaceae</taxon>
        <taxon>Coniella</taxon>
    </lineage>
</organism>
<keyword evidence="2" id="KW-0472">Membrane</keyword>
<accession>A0A2T3A0E6</accession>
<feature type="transmembrane region" description="Helical" evidence="2">
    <location>
        <begin position="80"/>
        <end position="101"/>
    </location>
</feature>
<keyword evidence="2" id="KW-0812">Transmembrane</keyword>
<dbReference type="Pfam" id="PF24800">
    <property type="entry name" value="DUF7702"/>
    <property type="match status" value="1"/>
</dbReference>
<evidence type="ECO:0000256" key="1">
    <source>
        <dbReference type="SAM" id="MobiDB-lite"/>
    </source>
</evidence>
<evidence type="ECO:0000256" key="2">
    <source>
        <dbReference type="SAM" id="Phobius"/>
    </source>
</evidence>
<dbReference type="STRING" id="2025994.A0A2T3A0E6"/>
<dbReference type="InParanoid" id="A0A2T3A0E6"/>